<keyword evidence="7" id="KW-0812">Transmembrane</keyword>
<evidence type="ECO:0000256" key="4">
    <source>
        <dbReference type="ARBA" id="ARBA00022679"/>
    </source>
</evidence>
<dbReference type="InterPro" id="IPR036890">
    <property type="entry name" value="HATPase_C_sf"/>
</dbReference>
<evidence type="ECO:0000256" key="1">
    <source>
        <dbReference type="ARBA" id="ARBA00000085"/>
    </source>
</evidence>
<sequence length="567" mass="65259">MQKNKRGEITIYYRHSDPFLIITEQGTLEGLEYEMLMGFKYYLLNQYGYDLTLTWELKRSFGDIYSQIKDHSKVGDIGLDIISKVPEREKEVKFSAPYFPDIQVLITNRSAPTIESIKDFAEMFEDYTAVSVEGTTYDIYLRELMKSQQMEFELQHIRSSNDIIRYIESNEMTFGYVDLPNYILALNKNKKIKRQNLLSKKGFGYCMIFSLDSDWNIPLNEFLASKEFELLRTKSVQKYLGYDVNQLISHIAEGENEEIVLLQREKSYMNEELHSKEKQAQEQSYIQNILLISIILALTITYFLFNSNRVKSKANEILTKHRQMIEQQNALLSRRNEDLVSRDEEKNNFIHILSHDLRAPINNITALANILNMNPEDLNEEQSRMINHIANESMRLNKMVTKILDIEKIESKTSEQFVRINLTKVVQHVVETNITHASAKKIEIITNLLPDVEVLGDEQYLFHVIENLVSNGIKFSPHEKKVFIDLTAQNHLALVKIKDEGPGMTAADQKNMFKKFQVLSAKATAGERSTGLGLSIVNKYIGLLGGELECDSEPGVGTTFTVKLSLA</sequence>
<gene>
    <name evidence="9" type="ORF">N6H18_13045</name>
</gene>
<dbReference type="PANTHER" id="PTHR43711:SF26">
    <property type="entry name" value="SENSOR HISTIDINE KINASE RCSC"/>
    <property type="match status" value="1"/>
</dbReference>
<reference evidence="9" key="1">
    <citation type="submission" date="2022-09" db="EMBL/GenBank/DDBJ databases">
        <title>Comparative genomics and taxonomic characterization of three novel marine species of genus Reichenbachiella exhibiting antioxidant and polysaccharide degradation activities.</title>
        <authorList>
            <person name="Muhammad N."/>
            <person name="Lee Y.-J."/>
            <person name="Ko J."/>
            <person name="Kim S.-G."/>
        </authorList>
    </citation>
    <scope>NUCLEOTIDE SEQUENCE</scope>
    <source>
        <strain evidence="9">BKB1-1</strain>
    </source>
</reference>
<evidence type="ECO:0000259" key="8">
    <source>
        <dbReference type="PROSITE" id="PS50109"/>
    </source>
</evidence>
<keyword evidence="9" id="KW-0547">Nucleotide-binding</keyword>
<evidence type="ECO:0000256" key="5">
    <source>
        <dbReference type="ARBA" id="ARBA00022777"/>
    </source>
</evidence>
<dbReference type="InterPro" id="IPR050736">
    <property type="entry name" value="Sensor_HK_Regulatory"/>
</dbReference>
<dbReference type="Gene3D" id="3.40.190.10">
    <property type="entry name" value="Periplasmic binding protein-like II"/>
    <property type="match status" value="2"/>
</dbReference>
<dbReference type="InterPro" id="IPR004358">
    <property type="entry name" value="Sig_transdc_His_kin-like_C"/>
</dbReference>
<keyword evidence="3" id="KW-0597">Phosphoprotein</keyword>
<evidence type="ECO:0000256" key="6">
    <source>
        <dbReference type="ARBA" id="ARBA00023012"/>
    </source>
</evidence>
<dbReference type="PROSITE" id="PS50109">
    <property type="entry name" value="HIS_KIN"/>
    <property type="match status" value="1"/>
</dbReference>
<dbReference type="EMBL" id="CP106679">
    <property type="protein sequence ID" value="UXP31276.1"/>
    <property type="molecule type" value="Genomic_DNA"/>
</dbReference>
<dbReference type="PRINTS" id="PR00344">
    <property type="entry name" value="BCTRLSENSOR"/>
</dbReference>
<dbReference type="SMART" id="SM00062">
    <property type="entry name" value="PBPb"/>
    <property type="match status" value="1"/>
</dbReference>
<dbReference type="EC" id="2.7.13.3" evidence="2"/>
<keyword evidence="9" id="KW-0067">ATP-binding</keyword>
<feature type="domain" description="Histidine kinase" evidence="8">
    <location>
        <begin position="352"/>
        <end position="567"/>
    </location>
</feature>
<dbReference type="SUPFAM" id="SSF55874">
    <property type="entry name" value="ATPase domain of HSP90 chaperone/DNA topoisomerase II/histidine kinase"/>
    <property type="match status" value="1"/>
</dbReference>
<comment type="catalytic activity">
    <reaction evidence="1">
        <text>ATP + protein L-histidine = ADP + protein N-phospho-L-histidine.</text>
        <dbReference type="EC" id="2.7.13.3"/>
    </reaction>
</comment>
<evidence type="ECO:0000313" key="10">
    <source>
        <dbReference type="Proteomes" id="UP001065174"/>
    </source>
</evidence>
<dbReference type="GO" id="GO:0005524">
    <property type="term" value="F:ATP binding"/>
    <property type="evidence" value="ECO:0007669"/>
    <property type="project" value="UniProtKB-KW"/>
</dbReference>
<dbReference type="RefSeq" id="WP_262308715.1">
    <property type="nucleotide sequence ID" value="NZ_CP106679.1"/>
</dbReference>
<dbReference type="SMART" id="SM00387">
    <property type="entry name" value="HATPase_c"/>
    <property type="match status" value="1"/>
</dbReference>
<feature type="transmembrane region" description="Helical" evidence="7">
    <location>
        <begin position="285"/>
        <end position="305"/>
    </location>
</feature>
<name>A0ABY6CL77_9BACT</name>
<keyword evidence="5" id="KW-0418">Kinase</keyword>
<dbReference type="Pfam" id="PF02518">
    <property type="entry name" value="HATPase_c"/>
    <property type="match status" value="1"/>
</dbReference>
<organism evidence="9 10">
    <name type="scientific">Reichenbachiella agarivorans</name>
    <dbReference type="NCBI Taxonomy" id="2979464"/>
    <lineage>
        <taxon>Bacteria</taxon>
        <taxon>Pseudomonadati</taxon>
        <taxon>Bacteroidota</taxon>
        <taxon>Cytophagia</taxon>
        <taxon>Cytophagales</taxon>
        <taxon>Reichenbachiellaceae</taxon>
        <taxon>Reichenbachiella</taxon>
    </lineage>
</organism>
<dbReference type="PANTHER" id="PTHR43711">
    <property type="entry name" value="TWO-COMPONENT HISTIDINE KINASE"/>
    <property type="match status" value="1"/>
</dbReference>
<dbReference type="InterPro" id="IPR005467">
    <property type="entry name" value="His_kinase_dom"/>
</dbReference>
<accession>A0ABY6CL77</accession>
<protein>
    <recommendedName>
        <fullName evidence="2">histidine kinase</fullName>
        <ecNumber evidence="2">2.7.13.3</ecNumber>
    </recommendedName>
</protein>
<keyword evidence="10" id="KW-1185">Reference proteome</keyword>
<keyword evidence="4" id="KW-0808">Transferase</keyword>
<dbReference type="InterPro" id="IPR036097">
    <property type="entry name" value="HisK_dim/P_sf"/>
</dbReference>
<dbReference type="InterPro" id="IPR001638">
    <property type="entry name" value="Solute-binding_3/MltF_N"/>
</dbReference>
<proteinExistence type="predicted"/>
<evidence type="ECO:0000256" key="2">
    <source>
        <dbReference type="ARBA" id="ARBA00012438"/>
    </source>
</evidence>
<dbReference type="Pfam" id="PF00512">
    <property type="entry name" value="HisKA"/>
    <property type="match status" value="1"/>
</dbReference>
<evidence type="ECO:0000313" key="9">
    <source>
        <dbReference type="EMBL" id="UXP31276.1"/>
    </source>
</evidence>
<dbReference type="SUPFAM" id="SSF47384">
    <property type="entry name" value="Homodimeric domain of signal transducing histidine kinase"/>
    <property type="match status" value="1"/>
</dbReference>
<dbReference type="Gene3D" id="3.30.565.10">
    <property type="entry name" value="Histidine kinase-like ATPase, C-terminal domain"/>
    <property type="match status" value="1"/>
</dbReference>
<dbReference type="InterPro" id="IPR003661">
    <property type="entry name" value="HisK_dim/P_dom"/>
</dbReference>
<dbReference type="CDD" id="cd00082">
    <property type="entry name" value="HisKA"/>
    <property type="match status" value="1"/>
</dbReference>
<dbReference type="SUPFAM" id="SSF53850">
    <property type="entry name" value="Periplasmic binding protein-like II"/>
    <property type="match status" value="1"/>
</dbReference>
<keyword evidence="7" id="KW-1133">Transmembrane helix</keyword>
<evidence type="ECO:0000256" key="3">
    <source>
        <dbReference type="ARBA" id="ARBA00022553"/>
    </source>
</evidence>
<dbReference type="Gene3D" id="1.10.287.130">
    <property type="match status" value="1"/>
</dbReference>
<dbReference type="SMART" id="SM00388">
    <property type="entry name" value="HisKA"/>
    <property type="match status" value="1"/>
</dbReference>
<dbReference type="InterPro" id="IPR003594">
    <property type="entry name" value="HATPase_dom"/>
</dbReference>
<keyword evidence="6" id="KW-0902">Two-component regulatory system</keyword>
<keyword evidence="7" id="KW-0472">Membrane</keyword>
<dbReference type="Proteomes" id="UP001065174">
    <property type="component" value="Chromosome"/>
</dbReference>
<evidence type="ECO:0000256" key="7">
    <source>
        <dbReference type="SAM" id="Phobius"/>
    </source>
</evidence>